<accession>A0A6A6IA43</accession>
<reference evidence="1" key="1">
    <citation type="journal article" date="2020" name="Stud. Mycol.">
        <title>101 Dothideomycetes genomes: a test case for predicting lifestyles and emergence of pathogens.</title>
        <authorList>
            <person name="Haridas S."/>
            <person name="Albert R."/>
            <person name="Binder M."/>
            <person name="Bloem J."/>
            <person name="Labutti K."/>
            <person name="Salamov A."/>
            <person name="Andreopoulos B."/>
            <person name="Baker S."/>
            <person name="Barry K."/>
            <person name="Bills G."/>
            <person name="Bluhm B."/>
            <person name="Cannon C."/>
            <person name="Castanera R."/>
            <person name="Culley D."/>
            <person name="Daum C."/>
            <person name="Ezra D."/>
            <person name="Gonzalez J."/>
            <person name="Henrissat B."/>
            <person name="Kuo A."/>
            <person name="Liang C."/>
            <person name="Lipzen A."/>
            <person name="Lutzoni F."/>
            <person name="Magnuson J."/>
            <person name="Mondo S."/>
            <person name="Nolan M."/>
            <person name="Ohm R."/>
            <person name="Pangilinan J."/>
            <person name="Park H.-J."/>
            <person name="Ramirez L."/>
            <person name="Alfaro M."/>
            <person name="Sun H."/>
            <person name="Tritt A."/>
            <person name="Yoshinaga Y."/>
            <person name="Zwiers L.-H."/>
            <person name="Turgeon B."/>
            <person name="Goodwin S."/>
            <person name="Spatafora J."/>
            <person name="Crous P."/>
            <person name="Grigoriev I."/>
        </authorList>
    </citation>
    <scope>NUCLEOTIDE SEQUENCE</scope>
    <source>
        <strain evidence="1">CBS 122368</strain>
    </source>
</reference>
<evidence type="ECO:0000313" key="2">
    <source>
        <dbReference type="Proteomes" id="UP000800094"/>
    </source>
</evidence>
<dbReference type="RefSeq" id="XP_033682255.1">
    <property type="nucleotide sequence ID" value="XM_033833491.1"/>
</dbReference>
<keyword evidence="2" id="KW-1185">Reference proteome</keyword>
<name>A0A6A6IA43_9PLEO</name>
<dbReference type="EMBL" id="ML987197">
    <property type="protein sequence ID" value="KAF2247251.1"/>
    <property type="molecule type" value="Genomic_DNA"/>
</dbReference>
<dbReference type="OrthoDB" id="1022638at2759"/>
<protein>
    <recommendedName>
        <fullName evidence="3">BTB domain-containing protein</fullName>
    </recommendedName>
</protein>
<dbReference type="Proteomes" id="UP000800094">
    <property type="component" value="Unassembled WGS sequence"/>
</dbReference>
<proteinExistence type="predicted"/>
<evidence type="ECO:0000313" key="1">
    <source>
        <dbReference type="EMBL" id="KAF2247251.1"/>
    </source>
</evidence>
<sequence length="148" mass="17047">MASSSSRESKYHPKTGTMVPFPPGRLCYPEGSYYIGTVAQFLVPEDLICGHSRVIDDTVSATQPGGEKRISFPDIIPDHFNWYVQWLYTGRFFFLHPSRATTGWDAYIHPYADTYELAQWTLHLKLASELQDTDFHDALIDSLLEWIW</sequence>
<dbReference type="GeneID" id="54586821"/>
<gene>
    <name evidence="1" type="ORF">BU26DRAFT_566234</name>
</gene>
<dbReference type="AlphaFoldDB" id="A0A6A6IA43"/>
<organism evidence="1 2">
    <name type="scientific">Trematosphaeria pertusa</name>
    <dbReference type="NCBI Taxonomy" id="390896"/>
    <lineage>
        <taxon>Eukaryota</taxon>
        <taxon>Fungi</taxon>
        <taxon>Dikarya</taxon>
        <taxon>Ascomycota</taxon>
        <taxon>Pezizomycotina</taxon>
        <taxon>Dothideomycetes</taxon>
        <taxon>Pleosporomycetidae</taxon>
        <taxon>Pleosporales</taxon>
        <taxon>Massarineae</taxon>
        <taxon>Trematosphaeriaceae</taxon>
        <taxon>Trematosphaeria</taxon>
    </lineage>
</organism>
<evidence type="ECO:0008006" key="3">
    <source>
        <dbReference type="Google" id="ProtNLM"/>
    </source>
</evidence>